<reference evidence="1 2" key="1">
    <citation type="journal article" date="2014" name="Genome Biol. Evol.">
        <title>The genome of the myxosporean Thelohanellus kitauei shows adaptations to nutrient acquisition within its fish host.</title>
        <authorList>
            <person name="Yang Y."/>
            <person name="Xiong J."/>
            <person name="Zhou Z."/>
            <person name="Huo F."/>
            <person name="Miao W."/>
            <person name="Ran C."/>
            <person name="Liu Y."/>
            <person name="Zhang J."/>
            <person name="Feng J."/>
            <person name="Wang M."/>
            <person name="Wang M."/>
            <person name="Wang L."/>
            <person name="Yao B."/>
        </authorList>
    </citation>
    <scope>NUCLEOTIDE SEQUENCE [LARGE SCALE GENOMIC DNA]</scope>
    <source>
        <strain evidence="1">Wuqing</strain>
    </source>
</reference>
<organism evidence="1 2">
    <name type="scientific">Thelohanellus kitauei</name>
    <name type="common">Myxosporean</name>
    <dbReference type="NCBI Taxonomy" id="669202"/>
    <lineage>
        <taxon>Eukaryota</taxon>
        <taxon>Metazoa</taxon>
        <taxon>Cnidaria</taxon>
        <taxon>Myxozoa</taxon>
        <taxon>Myxosporea</taxon>
        <taxon>Bivalvulida</taxon>
        <taxon>Platysporina</taxon>
        <taxon>Myxobolidae</taxon>
        <taxon>Thelohanellus</taxon>
    </lineage>
</organism>
<accession>A0A0C2J509</accession>
<dbReference type="Proteomes" id="UP000031668">
    <property type="component" value="Unassembled WGS sequence"/>
</dbReference>
<comment type="caution">
    <text evidence="1">The sequence shown here is derived from an EMBL/GenBank/DDBJ whole genome shotgun (WGS) entry which is preliminary data.</text>
</comment>
<proteinExistence type="predicted"/>
<evidence type="ECO:0000313" key="1">
    <source>
        <dbReference type="EMBL" id="KII64153.1"/>
    </source>
</evidence>
<protein>
    <submittedName>
        <fullName evidence="1">Uncharacterized protein</fullName>
    </submittedName>
</protein>
<name>A0A0C2J509_THEKT</name>
<keyword evidence="2" id="KW-1185">Reference proteome</keyword>
<dbReference type="EMBL" id="JWZT01004424">
    <property type="protein sequence ID" value="KII64153.1"/>
    <property type="molecule type" value="Genomic_DNA"/>
</dbReference>
<sequence>MKAHVIYKKKHVARHAFGTIQKVGKLTLKIDEPVPTIDESQQDENVLKNLSDYSSEDAEFINTLDVDFENKQIDYNGDRDYMDKAYNDESYDVKSDEANNKIYLKNNANQSYLACNLTTNTIDINNMSLLFAENKKGRG</sequence>
<gene>
    <name evidence="1" type="ORF">RF11_02825</name>
</gene>
<dbReference type="AlphaFoldDB" id="A0A0C2J509"/>
<evidence type="ECO:0000313" key="2">
    <source>
        <dbReference type="Proteomes" id="UP000031668"/>
    </source>
</evidence>